<evidence type="ECO:0000256" key="1">
    <source>
        <dbReference type="SAM" id="Coils"/>
    </source>
</evidence>
<dbReference type="PANTHER" id="PTHR34199:SF1">
    <property type="entry name" value="HISTONE-LYSINE N-METHYLTRANSFERASE, H3 LYSINE-79 SPECIFIC-LIKE PROTEIN"/>
    <property type="match status" value="1"/>
</dbReference>
<evidence type="ECO:0000256" key="2">
    <source>
        <dbReference type="SAM" id="MobiDB-lite"/>
    </source>
</evidence>
<keyword evidence="5" id="KW-1185">Reference proteome</keyword>
<gene>
    <name evidence="4" type="ORF">DVH24_026882</name>
</gene>
<dbReference type="PANTHER" id="PTHR34199">
    <property type="entry name" value="NUMOD3 MOTIF FAMILY PROTEIN, EXPRESSED"/>
    <property type="match status" value="1"/>
</dbReference>
<feature type="coiled-coil region" evidence="1">
    <location>
        <begin position="260"/>
        <end position="309"/>
    </location>
</feature>
<feature type="region of interest" description="Disordered" evidence="2">
    <location>
        <begin position="126"/>
        <end position="211"/>
    </location>
</feature>
<proteinExistence type="predicted"/>
<evidence type="ECO:0000259" key="3">
    <source>
        <dbReference type="Pfam" id="PF07460"/>
    </source>
</evidence>
<protein>
    <recommendedName>
        <fullName evidence="3">Nuclease associated modular domain-containing protein</fullName>
    </recommendedName>
</protein>
<dbReference type="EMBL" id="RDQH01000337">
    <property type="protein sequence ID" value="RXH83983.1"/>
    <property type="molecule type" value="Genomic_DNA"/>
</dbReference>
<evidence type="ECO:0000313" key="5">
    <source>
        <dbReference type="Proteomes" id="UP000290289"/>
    </source>
</evidence>
<comment type="caution">
    <text evidence="4">The sequence shown here is derived from an EMBL/GenBank/DDBJ whole genome shotgun (WGS) entry which is preliminary data.</text>
</comment>
<evidence type="ECO:0000313" key="4">
    <source>
        <dbReference type="EMBL" id="RXH83983.1"/>
    </source>
</evidence>
<accession>A0A498IRT0</accession>
<dbReference type="InterPro" id="IPR003611">
    <property type="entry name" value="NUMOD3"/>
</dbReference>
<dbReference type="Pfam" id="PF07460">
    <property type="entry name" value="NUMOD3"/>
    <property type="match status" value="1"/>
</dbReference>
<dbReference type="AlphaFoldDB" id="A0A498IRT0"/>
<feature type="domain" description="Nuclease associated modular" evidence="3">
    <location>
        <begin position="151"/>
        <end position="177"/>
    </location>
</feature>
<reference evidence="4 5" key="1">
    <citation type="submission" date="2018-10" db="EMBL/GenBank/DDBJ databases">
        <title>A high-quality apple genome assembly.</title>
        <authorList>
            <person name="Hu J."/>
        </authorList>
    </citation>
    <scope>NUCLEOTIDE SEQUENCE [LARGE SCALE GENOMIC DNA]</scope>
    <source>
        <strain evidence="5">cv. HFTH1</strain>
        <tissue evidence="4">Young leaf</tissue>
    </source>
</reference>
<name>A0A498IRT0_MALDO</name>
<dbReference type="Proteomes" id="UP000290289">
    <property type="component" value="Chromosome 11"/>
</dbReference>
<dbReference type="GO" id="GO:0003677">
    <property type="term" value="F:DNA binding"/>
    <property type="evidence" value="ECO:0007669"/>
    <property type="project" value="InterPro"/>
</dbReference>
<feature type="compositionally biased region" description="Basic and acidic residues" evidence="2">
    <location>
        <begin position="170"/>
        <end position="208"/>
    </location>
</feature>
<organism evidence="4 5">
    <name type="scientific">Malus domestica</name>
    <name type="common">Apple</name>
    <name type="synonym">Pyrus malus</name>
    <dbReference type="NCBI Taxonomy" id="3750"/>
    <lineage>
        <taxon>Eukaryota</taxon>
        <taxon>Viridiplantae</taxon>
        <taxon>Streptophyta</taxon>
        <taxon>Embryophyta</taxon>
        <taxon>Tracheophyta</taxon>
        <taxon>Spermatophyta</taxon>
        <taxon>Magnoliopsida</taxon>
        <taxon>eudicotyledons</taxon>
        <taxon>Gunneridae</taxon>
        <taxon>Pentapetalae</taxon>
        <taxon>rosids</taxon>
        <taxon>fabids</taxon>
        <taxon>Rosales</taxon>
        <taxon>Rosaceae</taxon>
        <taxon>Amygdaloideae</taxon>
        <taxon>Maleae</taxon>
        <taxon>Malus</taxon>
    </lineage>
</organism>
<sequence length="421" mass="48405">MLLVAQFVKRIDEEVNSLLPVWEILDSVLYTLTYTRLAAPPYLTLKHVPLFGYVGEAIHFAQNPENWNYYLPVLRNRSPSVVLVSSFPRLHCLGAAHSSADMAENCDINIMDICHSLLDINTHEKQSLSKEVPSDNDGDSLSKEEKERQRRKKIGQANKGRIPWNKGRKHSSETCERIKQRTIEALKDPKVRKKMSEHPRPHSAESKAKMRSSLRRVWGQRLKWKQLREKIFLSWVESIAEEAKKGGSGQKELHWDSYEKIKLELHLQQLQHDAEKKKAKAKEMANKRAKKAEQAKAKTVARLDHERKEDGVINEDDEELTVPQGLKRNKRLTKLDRKTLIDGQVAAQRDITMSHISSLEKLDLELVKREKIRKGVSFADQIRAAKNKKMELAMVATSSIRAVDEKPGKRKYSDSCTHFSN</sequence>
<keyword evidence="1" id="KW-0175">Coiled coil</keyword>